<proteinExistence type="predicted"/>
<comment type="caution">
    <text evidence="1">The sequence shown here is derived from an EMBL/GenBank/DDBJ whole genome shotgun (WGS) entry which is preliminary data.</text>
</comment>
<dbReference type="eggNOG" id="COG2112">
    <property type="taxonomic scope" value="Bacteria"/>
</dbReference>
<name>A0A081LBA4_9BACI</name>
<keyword evidence="1" id="KW-0723">Serine/threonine-protein kinase</keyword>
<accession>A0A081LBA4</accession>
<dbReference type="PANTHER" id="PTHR37171">
    <property type="entry name" value="SERINE/THREONINE-PROTEIN KINASE YRZF-RELATED"/>
    <property type="match status" value="1"/>
</dbReference>
<keyword evidence="1" id="KW-0418">Kinase</keyword>
<dbReference type="RefSeq" id="WP_034321300.1">
    <property type="nucleotide sequence ID" value="NZ_JBCMYH010000010.1"/>
</dbReference>
<organism evidence="1 2">
    <name type="scientific">Bacillus zhangzhouensis</name>
    <dbReference type="NCBI Taxonomy" id="1178540"/>
    <lineage>
        <taxon>Bacteria</taxon>
        <taxon>Bacillati</taxon>
        <taxon>Bacillota</taxon>
        <taxon>Bacilli</taxon>
        <taxon>Bacillales</taxon>
        <taxon>Bacillaceae</taxon>
        <taxon>Bacillus</taxon>
    </lineage>
</organism>
<dbReference type="Gene3D" id="3.30.200.20">
    <property type="entry name" value="Phosphorylase Kinase, domain 1"/>
    <property type="match status" value="1"/>
</dbReference>
<evidence type="ECO:0000313" key="2">
    <source>
        <dbReference type="Proteomes" id="UP000028091"/>
    </source>
</evidence>
<dbReference type="OrthoDB" id="529320at2"/>
<keyword evidence="1" id="KW-0808">Transferase</keyword>
<dbReference type="Proteomes" id="UP000028091">
    <property type="component" value="Unassembled WGS sequence"/>
</dbReference>
<dbReference type="InterPro" id="IPR052396">
    <property type="entry name" value="Meiotic_Drive_Suppr_Kinase"/>
</dbReference>
<dbReference type="Gene3D" id="1.10.510.10">
    <property type="entry name" value="Transferase(Phosphotransferase) domain 1"/>
    <property type="match status" value="1"/>
</dbReference>
<sequence length="214" mass="25124">MSDVKRLAESIQYHEEKRFNKLALKSAELELCGKGRSAYVFSYKKDGKKMALKVFFPSYQHIARKEAAIYEKLSGSSYYPEIYESGDQYILMEYIKGHTFYECLTKGIPIKKQMIEQVDEALEEARDKGLNPSDIHLRNLILTKEGLVKVIDVARFTQTKTCHQWDDLKAAYVYYQKPFFPKKAPRLWLEVIAYLYKKNWFSRGQLNNRNDFSA</sequence>
<evidence type="ECO:0000313" key="1">
    <source>
        <dbReference type="EMBL" id="KEP26530.1"/>
    </source>
</evidence>
<reference evidence="1 2" key="1">
    <citation type="submission" date="2012-09" db="EMBL/GenBank/DDBJ databases">
        <title>Genome Sequence of Bacillus sp. DW5-4.</title>
        <authorList>
            <person name="Lai Q."/>
            <person name="Liu Y."/>
            <person name="Shao Z."/>
        </authorList>
    </citation>
    <scope>NUCLEOTIDE SEQUENCE [LARGE SCALE GENOMIC DNA]</scope>
    <source>
        <strain evidence="1 2">DW5-4</strain>
    </source>
</reference>
<gene>
    <name evidence="1" type="ORF">BA70_19715</name>
</gene>
<dbReference type="AlphaFoldDB" id="A0A081LBA4"/>
<keyword evidence="2" id="KW-1185">Reference proteome</keyword>
<dbReference type="SUPFAM" id="SSF56112">
    <property type="entry name" value="Protein kinase-like (PK-like)"/>
    <property type="match status" value="1"/>
</dbReference>
<protein>
    <submittedName>
        <fullName evidence="1">Serine/threonine protein kinase</fullName>
    </submittedName>
</protein>
<dbReference type="GO" id="GO:0004674">
    <property type="term" value="F:protein serine/threonine kinase activity"/>
    <property type="evidence" value="ECO:0007669"/>
    <property type="project" value="UniProtKB-KW"/>
</dbReference>
<dbReference type="InterPro" id="IPR011009">
    <property type="entry name" value="Kinase-like_dom_sf"/>
</dbReference>
<dbReference type="PANTHER" id="PTHR37171:SF1">
    <property type="entry name" value="SERINE_THREONINE-PROTEIN KINASE YRZF-RELATED"/>
    <property type="match status" value="1"/>
</dbReference>
<dbReference type="EMBL" id="JOTP01000009">
    <property type="protein sequence ID" value="KEP26530.1"/>
    <property type="molecule type" value="Genomic_DNA"/>
</dbReference>